<dbReference type="PANTHER" id="PTHR47515:SF1">
    <property type="entry name" value="BLR2054 PROTEIN"/>
    <property type="match status" value="1"/>
</dbReference>
<gene>
    <name evidence="2" type="ORF">SAMN05216167_12720</name>
</gene>
<protein>
    <submittedName>
        <fullName evidence="2">Integrase core domain-containing protein</fullName>
    </submittedName>
</protein>
<name>A0A1I2FR01_9BACT</name>
<dbReference type="PANTHER" id="PTHR47515">
    <property type="entry name" value="LOW CALCIUM RESPONSE LOCUS PROTEIN T"/>
    <property type="match status" value="1"/>
</dbReference>
<sequence>MDFVADQLFYGRKIRSLTVVDNYSRQCLAIYVGQSLKSEDVVAVMNRLQSLYLTVPERIQVDNGSEFISKFLDKCGAARAGL</sequence>
<reference evidence="2 3" key="1">
    <citation type="submission" date="2016-10" db="EMBL/GenBank/DDBJ databases">
        <authorList>
            <person name="de Groot N.N."/>
        </authorList>
    </citation>
    <scope>NUCLEOTIDE SEQUENCE [LARGE SCALE GENOMIC DNA]</scope>
    <source>
        <strain evidence="2 3">DSM 26130</strain>
    </source>
</reference>
<keyword evidence="3" id="KW-1185">Reference proteome</keyword>
<dbReference type="Proteomes" id="UP000198598">
    <property type="component" value="Unassembled WGS sequence"/>
</dbReference>
<dbReference type="OrthoDB" id="1495855at2"/>
<dbReference type="GO" id="GO:0015074">
    <property type="term" value="P:DNA integration"/>
    <property type="evidence" value="ECO:0007669"/>
    <property type="project" value="InterPro"/>
</dbReference>
<feature type="domain" description="Integrase catalytic" evidence="1">
    <location>
        <begin position="1"/>
        <end position="82"/>
    </location>
</feature>
<dbReference type="GO" id="GO:0003676">
    <property type="term" value="F:nucleic acid binding"/>
    <property type="evidence" value="ECO:0007669"/>
    <property type="project" value="InterPro"/>
</dbReference>
<dbReference type="PROSITE" id="PS50994">
    <property type="entry name" value="INTEGRASE"/>
    <property type="match status" value="1"/>
</dbReference>
<dbReference type="InterPro" id="IPR001584">
    <property type="entry name" value="Integrase_cat-core"/>
</dbReference>
<dbReference type="Pfam" id="PF00665">
    <property type="entry name" value="rve"/>
    <property type="match status" value="1"/>
</dbReference>
<evidence type="ECO:0000313" key="3">
    <source>
        <dbReference type="Proteomes" id="UP000198598"/>
    </source>
</evidence>
<dbReference type="InterPro" id="IPR012337">
    <property type="entry name" value="RNaseH-like_sf"/>
</dbReference>
<proteinExistence type="predicted"/>
<dbReference type="SUPFAM" id="SSF53098">
    <property type="entry name" value="Ribonuclease H-like"/>
    <property type="match status" value="1"/>
</dbReference>
<accession>A0A1I2FR01</accession>
<organism evidence="2 3">
    <name type="scientific">Spirosoma endophyticum</name>
    <dbReference type="NCBI Taxonomy" id="662367"/>
    <lineage>
        <taxon>Bacteria</taxon>
        <taxon>Pseudomonadati</taxon>
        <taxon>Bacteroidota</taxon>
        <taxon>Cytophagia</taxon>
        <taxon>Cytophagales</taxon>
        <taxon>Cytophagaceae</taxon>
        <taxon>Spirosoma</taxon>
    </lineage>
</organism>
<evidence type="ECO:0000259" key="1">
    <source>
        <dbReference type="PROSITE" id="PS50994"/>
    </source>
</evidence>
<dbReference type="Gene3D" id="3.30.420.10">
    <property type="entry name" value="Ribonuclease H-like superfamily/Ribonuclease H"/>
    <property type="match status" value="1"/>
</dbReference>
<dbReference type="InterPro" id="IPR036397">
    <property type="entry name" value="RNaseH_sf"/>
</dbReference>
<evidence type="ECO:0000313" key="2">
    <source>
        <dbReference type="EMBL" id="SFF07299.1"/>
    </source>
</evidence>
<dbReference type="EMBL" id="FOLQ01000027">
    <property type="protein sequence ID" value="SFF07299.1"/>
    <property type="molecule type" value="Genomic_DNA"/>
</dbReference>
<dbReference type="AlphaFoldDB" id="A0A1I2FR01"/>
<dbReference type="STRING" id="662367.SAMN05216167_12720"/>